<proteinExistence type="inferred from homology"/>
<dbReference type="PROSITE" id="PS51375">
    <property type="entry name" value="PPR"/>
    <property type="match status" value="8"/>
</dbReference>
<feature type="compositionally biased region" description="Low complexity" evidence="4">
    <location>
        <begin position="45"/>
        <end position="57"/>
    </location>
</feature>
<dbReference type="EMBL" id="JBAMMX010000004">
    <property type="protein sequence ID" value="KAK6942870.1"/>
    <property type="molecule type" value="Genomic_DNA"/>
</dbReference>
<evidence type="ECO:0000256" key="4">
    <source>
        <dbReference type="SAM" id="MobiDB-lite"/>
    </source>
</evidence>
<sequence>MRELVIISSSSSSSTFIPPPNPKPPHHHKPKPYHFKPPPPPPPLSSSATFSSSKSPPLHTNLARGNANQPNNFAVLASQLAQEGRFEDFLAIAETVVDSGVESDKFVNALDAKSVSVGIERELRERRIRRSVAFFTGVEKLGISALRLFSGSAMSVLAAECRRIAGGDDAEEVVWLMEILHGLQFPLRELVDPMDIIKICVEKREPEMAVRFACLLPQAEILFCAIICKFGKRNDLTSALVAFEESKKKLSGPNMFAYRSIIDACGLCGDCLKSRHIYEELLAEKITPNIYVFNSLMNVNSQDLSYTLDVYKHMQNVGVMADIASYNILLKACCLSGRVDLAQDVYREVKQLESTGALKLDVFTYSTVTKVFADAKLWKMALKIKEDMLSAGVVPNTVTWSSLISACANSGLVEQATKLFEEMVLAGCEPNSRCCNTLLHACVEACQYDRAFRLFQSWKGSGYQETYFGDLDGSRVSIMAAESTCLDSNSLVSSYASNLQFSKSPKRVNFMPTTTTYNILMKACGTNYNRAKALMEEMETAGLSPNHISWSILIDIYGASGNAEGAVQILRTMCEAGIQPDVVAYTTAIKVCVENKHPKMAFSLFAEMKGYQIKPNLVTYNTLLRARSKYGSVDEVLQCLGIYQDMRKAGYKSNDHYLKELIEEWCEGVIQDNNRRLGQFISRERSDLRRPQSLLLEKVATHLRKSTTESIVVDLQGLTKVEARIVVLAVLRMIKENYTSGLRIKDDMLIILGVERVGQDTIRHEVEVKDAIIKLLQNELGLEATLARPRAAHGNFTQLGTSLYPDASTEEILARKDIREEIEFSTRRPASVQRLKVTKKSLYEWLRRRVGTTKR</sequence>
<evidence type="ECO:0000256" key="3">
    <source>
        <dbReference type="PROSITE-ProRule" id="PRU00708"/>
    </source>
</evidence>
<dbReference type="Pfam" id="PF13812">
    <property type="entry name" value="PPR_3"/>
    <property type="match status" value="2"/>
</dbReference>
<reference evidence="5 6" key="1">
    <citation type="submission" date="2023-12" db="EMBL/GenBank/DDBJ databases">
        <title>A high-quality genome assembly for Dillenia turbinata (Dilleniales).</title>
        <authorList>
            <person name="Chanderbali A."/>
        </authorList>
    </citation>
    <scope>NUCLEOTIDE SEQUENCE [LARGE SCALE GENOMIC DNA]</scope>
    <source>
        <strain evidence="5">LSX21</strain>
        <tissue evidence="5">Leaf</tissue>
    </source>
</reference>
<dbReference type="PANTHER" id="PTHR47447:SF28">
    <property type="entry name" value="PENTACOTRIPEPTIDE-REPEAT REGION OF PRORP DOMAIN-CONTAINING PROTEIN"/>
    <property type="match status" value="1"/>
</dbReference>
<comment type="similarity">
    <text evidence="1">Belongs to the PPR family. P subfamily.</text>
</comment>
<keyword evidence="2" id="KW-0677">Repeat</keyword>
<dbReference type="AlphaFoldDB" id="A0AAN8ZR92"/>
<feature type="repeat" description="PPR" evidence="3">
    <location>
        <begin position="396"/>
        <end position="430"/>
    </location>
</feature>
<feature type="repeat" description="PPR" evidence="3">
    <location>
        <begin position="254"/>
        <end position="288"/>
    </location>
</feature>
<evidence type="ECO:0000256" key="1">
    <source>
        <dbReference type="ARBA" id="ARBA00007626"/>
    </source>
</evidence>
<name>A0AAN8ZR92_9MAGN</name>
<feature type="compositionally biased region" description="Basic residues" evidence="4">
    <location>
        <begin position="24"/>
        <end position="34"/>
    </location>
</feature>
<dbReference type="Pfam" id="PF01535">
    <property type="entry name" value="PPR"/>
    <property type="match status" value="2"/>
</dbReference>
<feature type="repeat" description="PPR" evidence="3">
    <location>
        <begin position="322"/>
        <end position="352"/>
    </location>
</feature>
<evidence type="ECO:0000313" key="6">
    <source>
        <dbReference type="Proteomes" id="UP001370490"/>
    </source>
</evidence>
<dbReference type="Pfam" id="PF13041">
    <property type="entry name" value="PPR_2"/>
    <property type="match status" value="1"/>
</dbReference>
<dbReference type="PANTHER" id="PTHR47447">
    <property type="entry name" value="OS03G0856100 PROTEIN"/>
    <property type="match status" value="1"/>
</dbReference>
<feature type="region of interest" description="Disordered" evidence="4">
    <location>
        <begin position="1"/>
        <end position="66"/>
    </location>
</feature>
<dbReference type="NCBIfam" id="TIGR00756">
    <property type="entry name" value="PPR"/>
    <property type="match status" value="6"/>
</dbReference>
<dbReference type="Proteomes" id="UP001370490">
    <property type="component" value="Unassembled WGS sequence"/>
</dbReference>
<feature type="repeat" description="PPR" evidence="3">
    <location>
        <begin position="616"/>
        <end position="653"/>
    </location>
</feature>
<protein>
    <submittedName>
        <fullName evidence="5">Pentatricopeptide repeat</fullName>
    </submittedName>
</protein>
<dbReference type="InterPro" id="IPR002885">
    <property type="entry name" value="PPR_rpt"/>
</dbReference>
<comment type="caution">
    <text evidence="5">The sequence shown here is derived from an EMBL/GenBank/DDBJ whole genome shotgun (WGS) entry which is preliminary data.</text>
</comment>
<feature type="repeat" description="PPR" evidence="3">
    <location>
        <begin position="431"/>
        <end position="465"/>
    </location>
</feature>
<evidence type="ECO:0000256" key="2">
    <source>
        <dbReference type="ARBA" id="ARBA00022737"/>
    </source>
</evidence>
<organism evidence="5 6">
    <name type="scientific">Dillenia turbinata</name>
    <dbReference type="NCBI Taxonomy" id="194707"/>
    <lineage>
        <taxon>Eukaryota</taxon>
        <taxon>Viridiplantae</taxon>
        <taxon>Streptophyta</taxon>
        <taxon>Embryophyta</taxon>
        <taxon>Tracheophyta</taxon>
        <taxon>Spermatophyta</taxon>
        <taxon>Magnoliopsida</taxon>
        <taxon>eudicotyledons</taxon>
        <taxon>Gunneridae</taxon>
        <taxon>Pentapetalae</taxon>
        <taxon>Dilleniales</taxon>
        <taxon>Dilleniaceae</taxon>
        <taxon>Dillenia</taxon>
    </lineage>
</organism>
<keyword evidence="6" id="KW-1185">Reference proteome</keyword>
<feature type="repeat" description="PPR" evidence="3">
    <location>
        <begin position="581"/>
        <end position="615"/>
    </location>
</feature>
<accession>A0AAN8ZR92</accession>
<feature type="repeat" description="PPR" evidence="3">
    <location>
        <begin position="361"/>
        <end position="395"/>
    </location>
</feature>
<dbReference type="InterPro" id="IPR011990">
    <property type="entry name" value="TPR-like_helical_dom_sf"/>
</dbReference>
<feature type="compositionally biased region" description="Pro residues" evidence="4">
    <location>
        <begin position="35"/>
        <end position="44"/>
    </location>
</feature>
<evidence type="ECO:0000313" key="5">
    <source>
        <dbReference type="EMBL" id="KAK6942870.1"/>
    </source>
</evidence>
<dbReference type="Gene3D" id="1.25.40.10">
    <property type="entry name" value="Tetratricopeptide repeat domain"/>
    <property type="match status" value="3"/>
</dbReference>
<feature type="repeat" description="PPR" evidence="3">
    <location>
        <begin position="546"/>
        <end position="580"/>
    </location>
</feature>
<gene>
    <name evidence="5" type="ORF">RJ641_028247</name>
</gene>